<dbReference type="AlphaFoldDB" id="A0A1E8FBX4"/>
<proteinExistence type="predicted"/>
<evidence type="ECO:0000256" key="1">
    <source>
        <dbReference type="SAM" id="SignalP"/>
    </source>
</evidence>
<keyword evidence="3" id="KW-1185">Reference proteome</keyword>
<dbReference type="STRING" id="1856405.BFC17_03885"/>
<dbReference type="RefSeq" id="WP_070177786.1">
    <property type="nucleotide sequence ID" value="NZ_BMJR01000002.1"/>
</dbReference>
<dbReference type="InterPro" id="IPR011990">
    <property type="entry name" value="TPR-like_helical_dom_sf"/>
</dbReference>
<dbReference type="SUPFAM" id="SSF81901">
    <property type="entry name" value="HCP-like"/>
    <property type="match status" value="1"/>
</dbReference>
<dbReference type="Proteomes" id="UP000176037">
    <property type="component" value="Unassembled WGS sequence"/>
</dbReference>
<dbReference type="Gene3D" id="1.25.40.10">
    <property type="entry name" value="Tetratricopeptide repeat domain"/>
    <property type="match status" value="1"/>
</dbReference>
<evidence type="ECO:0000313" key="2">
    <source>
        <dbReference type="EMBL" id="OFI33410.1"/>
    </source>
</evidence>
<dbReference type="OrthoDB" id="6382326at2"/>
<sequence>MRRYVIALIFLLGGTVAPCALAAKAESQAVDETSQHALAKYYAELVGKLALVDWLFASMSDVCDMEVGLPGESYSDIDYALRLQTNVSFFQWRKQFSDPAQEAKLVKQLVSSTLNDIGGCEEEAVNQWFKGMQQNMLEPTIAKLKELPELMGLTMNAPSDDQLAKVFAHQLAKADELSLDELRGLAGALQSGLYRYSMLVFSDNVVKNLPAAVSLREKIYARSQQVSDLYELANSTRRVDKDKAITLFNEAAEKGSFRAQRWWGNYLACNGQSQQALHWLQQARATKPDEADFINDFIAEINELGEPTNCIDGWPE</sequence>
<organism evidence="2 3">
    <name type="scientific">Alteromonas lipolytica</name>
    <dbReference type="NCBI Taxonomy" id="1856405"/>
    <lineage>
        <taxon>Bacteria</taxon>
        <taxon>Pseudomonadati</taxon>
        <taxon>Pseudomonadota</taxon>
        <taxon>Gammaproteobacteria</taxon>
        <taxon>Alteromonadales</taxon>
        <taxon>Alteromonadaceae</taxon>
        <taxon>Alteromonas/Salinimonas group</taxon>
        <taxon>Alteromonas</taxon>
    </lineage>
</organism>
<gene>
    <name evidence="2" type="ORF">BFC17_03885</name>
</gene>
<feature type="signal peptide" evidence="1">
    <location>
        <begin position="1"/>
        <end position="22"/>
    </location>
</feature>
<feature type="chain" id="PRO_5009214010" evidence="1">
    <location>
        <begin position="23"/>
        <end position="316"/>
    </location>
</feature>
<name>A0A1E8FBX4_9ALTE</name>
<accession>A0A1E8FBX4</accession>
<reference evidence="2 3" key="1">
    <citation type="submission" date="2016-09" db="EMBL/GenBank/DDBJ databases">
        <title>Alteromonas lipolytica, a new species isolated from sea water.</title>
        <authorList>
            <person name="Wu Y.-H."/>
            <person name="Cheng H."/>
            <person name="Xu X.-W."/>
        </authorList>
    </citation>
    <scope>NUCLEOTIDE SEQUENCE [LARGE SCALE GENOMIC DNA]</scope>
    <source>
        <strain evidence="2 3">JW12</strain>
    </source>
</reference>
<protein>
    <submittedName>
        <fullName evidence="2">Uncharacterized protein</fullName>
    </submittedName>
</protein>
<keyword evidence="1" id="KW-0732">Signal</keyword>
<comment type="caution">
    <text evidence="2">The sequence shown here is derived from an EMBL/GenBank/DDBJ whole genome shotgun (WGS) entry which is preliminary data.</text>
</comment>
<evidence type="ECO:0000313" key="3">
    <source>
        <dbReference type="Proteomes" id="UP000176037"/>
    </source>
</evidence>
<dbReference type="EMBL" id="MJIC01000015">
    <property type="protein sequence ID" value="OFI33410.1"/>
    <property type="molecule type" value="Genomic_DNA"/>
</dbReference>